<dbReference type="InterPro" id="IPR039532">
    <property type="entry name" value="TetR_C_Firmicutes"/>
</dbReference>
<evidence type="ECO:0000256" key="2">
    <source>
        <dbReference type="PROSITE-ProRule" id="PRU00335"/>
    </source>
</evidence>
<keyword evidence="1 2" id="KW-0238">DNA-binding</keyword>
<evidence type="ECO:0000259" key="3">
    <source>
        <dbReference type="PROSITE" id="PS50977"/>
    </source>
</evidence>
<accession>A0ABW0HZJ9</accession>
<dbReference type="PROSITE" id="PS50977">
    <property type="entry name" value="HTH_TETR_2"/>
    <property type="match status" value="1"/>
</dbReference>
<feature type="domain" description="HTH tetR-type" evidence="3">
    <location>
        <begin position="10"/>
        <end position="70"/>
    </location>
</feature>
<sequence length="207" mass="23791">MADKLDRRQVRTKQLLYEALMSLIEERGSDNITVTDIANRANVNRGTFYLHYRDVDDMLQQLKDDVFEHVRAYVEQLNIMEAISYADREDVYPPSVKIFEAFAEHADFLRVMCGPNGDSSYLSRFRDLMASRIKEMLKSITEDQYRLPPDYLIAYMSSANLGVLLHWLQMGMNQTPTQMAKLMARVINYGPLVSLGIKKPLAAGTQK</sequence>
<dbReference type="InterPro" id="IPR001647">
    <property type="entry name" value="HTH_TetR"/>
</dbReference>
<dbReference type="SUPFAM" id="SSF46689">
    <property type="entry name" value="Homeodomain-like"/>
    <property type="match status" value="1"/>
</dbReference>
<dbReference type="Gene3D" id="1.10.357.10">
    <property type="entry name" value="Tetracycline Repressor, domain 2"/>
    <property type="match status" value="1"/>
</dbReference>
<name>A0ABW0HZJ9_9BACL</name>
<evidence type="ECO:0000313" key="4">
    <source>
        <dbReference type="EMBL" id="MFC5406656.1"/>
    </source>
</evidence>
<reference evidence="5" key="1">
    <citation type="journal article" date="2019" name="Int. J. Syst. Evol. Microbiol.">
        <title>The Global Catalogue of Microorganisms (GCM) 10K type strain sequencing project: providing services to taxonomists for standard genome sequencing and annotation.</title>
        <authorList>
            <consortium name="The Broad Institute Genomics Platform"/>
            <consortium name="The Broad Institute Genome Sequencing Center for Infectious Disease"/>
            <person name="Wu L."/>
            <person name="Ma J."/>
        </authorList>
    </citation>
    <scope>NUCLEOTIDE SEQUENCE [LARGE SCALE GENOMIC DNA]</scope>
    <source>
        <strain evidence="5">CGMCC 1.18575</strain>
    </source>
</reference>
<evidence type="ECO:0000256" key="1">
    <source>
        <dbReference type="ARBA" id="ARBA00023125"/>
    </source>
</evidence>
<feature type="DNA-binding region" description="H-T-H motif" evidence="2">
    <location>
        <begin position="33"/>
        <end position="52"/>
    </location>
</feature>
<dbReference type="Pfam" id="PF00440">
    <property type="entry name" value="TetR_N"/>
    <property type="match status" value="1"/>
</dbReference>
<dbReference type="PANTHER" id="PTHR43479">
    <property type="entry name" value="ACREF/ENVCD OPERON REPRESSOR-RELATED"/>
    <property type="match status" value="1"/>
</dbReference>
<evidence type="ECO:0000313" key="5">
    <source>
        <dbReference type="Proteomes" id="UP001596113"/>
    </source>
</evidence>
<gene>
    <name evidence="4" type="ORF">ACFPOF_28330</name>
</gene>
<dbReference type="PANTHER" id="PTHR43479:SF7">
    <property type="entry name" value="TETR-FAMILY TRANSCRIPTIONAL REGULATOR"/>
    <property type="match status" value="1"/>
</dbReference>
<keyword evidence="5" id="KW-1185">Reference proteome</keyword>
<comment type="caution">
    <text evidence="4">The sequence shown here is derived from an EMBL/GenBank/DDBJ whole genome shotgun (WGS) entry which is preliminary data.</text>
</comment>
<dbReference type="InterPro" id="IPR050624">
    <property type="entry name" value="HTH-type_Tx_Regulator"/>
</dbReference>
<dbReference type="EMBL" id="JBHSMI010000056">
    <property type="protein sequence ID" value="MFC5406656.1"/>
    <property type="molecule type" value="Genomic_DNA"/>
</dbReference>
<dbReference type="InterPro" id="IPR009057">
    <property type="entry name" value="Homeodomain-like_sf"/>
</dbReference>
<dbReference type="RefSeq" id="WP_378138750.1">
    <property type="nucleotide sequence ID" value="NZ_JBHSMI010000056.1"/>
</dbReference>
<protein>
    <submittedName>
        <fullName evidence="4">TetR/AcrR family transcriptional regulator C-terminal domain-containing protein</fullName>
    </submittedName>
</protein>
<dbReference type="Proteomes" id="UP001596113">
    <property type="component" value="Unassembled WGS sequence"/>
</dbReference>
<proteinExistence type="predicted"/>
<dbReference type="Pfam" id="PF14278">
    <property type="entry name" value="TetR_C_8"/>
    <property type="match status" value="1"/>
</dbReference>
<organism evidence="4 5">
    <name type="scientific">Cohnella soli</name>
    <dbReference type="NCBI Taxonomy" id="425005"/>
    <lineage>
        <taxon>Bacteria</taxon>
        <taxon>Bacillati</taxon>
        <taxon>Bacillota</taxon>
        <taxon>Bacilli</taxon>
        <taxon>Bacillales</taxon>
        <taxon>Paenibacillaceae</taxon>
        <taxon>Cohnella</taxon>
    </lineage>
</organism>